<dbReference type="STRING" id="1276229.SSYRP_v1c00650"/>
<proteinExistence type="predicted"/>
<evidence type="ECO:0000313" key="2">
    <source>
        <dbReference type="Proteomes" id="UP000013963"/>
    </source>
</evidence>
<sequence>MKCYKCNKEISQENQISLAVAGEFGLEKPSYIKCFASSI</sequence>
<organism evidence="1 2">
    <name type="scientific">Spiroplasma syrphidicola EA-1</name>
    <dbReference type="NCBI Taxonomy" id="1276229"/>
    <lineage>
        <taxon>Bacteria</taxon>
        <taxon>Bacillati</taxon>
        <taxon>Mycoplasmatota</taxon>
        <taxon>Mollicutes</taxon>
        <taxon>Entomoplasmatales</taxon>
        <taxon>Spiroplasmataceae</taxon>
        <taxon>Spiroplasma</taxon>
    </lineage>
</organism>
<accession>R4UK70</accession>
<dbReference type="KEGG" id="ssyr:SSYRP_v1c00650"/>
<dbReference type="AlphaFoldDB" id="R4UK70"/>
<dbReference type="EMBL" id="CP005078">
    <property type="protein sequence ID" value="AGM25661.1"/>
    <property type="molecule type" value="Genomic_DNA"/>
</dbReference>
<protein>
    <submittedName>
        <fullName evidence="1">Uncharacterized protein</fullName>
    </submittedName>
</protein>
<gene>
    <name evidence="1" type="ORF">SSYRP_v1c00650</name>
</gene>
<evidence type="ECO:0000313" key="1">
    <source>
        <dbReference type="EMBL" id="AGM25661.1"/>
    </source>
</evidence>
<name>R4UK70_9MOLU</name>
<keyword evidence="2" id="KW-1185">Reference proteome</keyword>
<dbReference type="Proteomes" id="UP000013963">
    <property type="component" value="Chromosome"/>
</dbReference>
<reference evidence="1 2" key="1">
    <citation type="journal article" date="2013" name="Genome Biol. Evol.">
        <title>Complete genomes of two dipteran-associated spiroplasmas provided insights into the origin, dynamics, and impacts of viral invasion in spiroplasma.</title>
        <authorList>
            <person name="Ku C."/>
            <person name="Lo W.S."/>
            <person name="Chen L.L."/>
            <person name="Kuo C.H."/>
        </authorList>
    </citation>
    <scope>NUCLEOTIDE SEQUENCE [LARGE SCALE GENOMIC DNA]</scope>
    <source>
        <strain evidence="1">EA-1</strain>
    </source>
</reference>
<dbReference type="HOGENOM" id="CLU_3317233_0_0_14"/>